<dbReference type="GO" id="GO:0007064">
    <property type="term" value="P:mitotic sister chromatid cohesion"/>
    <property type="evidence" value="ECO:0007669"/>
    <property type="project" value="TreeGrafter"/>
</dbReference>
<feature type="region of interest" description="Disordered" evidence="3">
    <location>
        <begin position="266"/>
        <end position="383"/>
    </location>
</feature>
<evidence type="ECO:0000259" key="4">
    <source>
        <dbReference type="PROSITE" id="PS51186"/>
    </source>
</evidence>
<evidence type="ECO:0000256" key="1">
    <source>
        <dbReference type="ARBA" id="ARBA00022679"/>
    </source>
</evidence>
<sequence>MFKDAKGTSLPQTKSAGPQSSIKSFFKPRTPNYTPPPPPPLPTASPINAVYVSREPASVPSPALTAATPNIAPISPPTLPPQVTISLIQEQHIQPLRRINSLLLPIHYPDSFYHKILSPSPNPNFSRVIQWSDPQASSEAKVIGGIVCRLDPTFAPDSTPSTPSFVPGCYDIYIQSLALLSPYRSKGLAVAVLNDVISSVTTATLSADGIKIAEIYAHVWTENTEALEWYGKRGFKRDVQPVIGYYRRLNPDSAWILRRRILPSDHLQSQSTSGQTPQNGTTVSTTGFPAPLGISPASTPSTFETEEQSAARHGISTHARSFQERGPDREWNDLPNEILGNPLLKPHSHLGSTDNSSPSSRSSSQSRTTGKKKRVYPAAAFGA</sequence>
<feature type="domain" description="N-acetyltransferase" evidence="4">
    <location>
        <begin position="83"/>
        <end position="262"/>
    </location>
</feature>
<evidence type="ECO:0000313" key="5">
    <source>
        <dbReference type="EMBL" id="RDL41017.1"/>
    </source>
</evidence>
<dbReference type="GO" id="GO:0016747">
    <property type="term" value="F:acyltransferase activity, transferring groups other than amino-acyl groups"/>
    <property type="evidence" value="ECO:0007669"/>
    <property type="project" value="InterPro"/>
</dbReference>
<dbReference type="GeneID" id="43593845"/>
<dbReference type="RefSeq" id="XP_031873673.1">
    <property type="nucleotide sequence ID" value="XM_032009619.1"/>
</dbReference>
<feature type="compositionally biased region" description="Polar residues" evidence="3">
    <location>
        <begin position="9"/>
        <end position="23"/>
    </location>
</feature>
<organism evidence="5 6">
    <name type="scientific">Venustampulla echinocandica</name>
    <dbReference type="NCBI Taxonomy" id="2656787"/>
    <lineage>
        <taxon>Eukaryota</taxon>
        <taxon>Fungi</taxon>
        <taxon>Dikarya</taxon>
        <taxon>Ascomycota</taxon>
        <taxon>Pezizomycotina</taxon>
        <taxon>Leotiomycetes</taxon>
        <taxon>Helotiales</taxon>
        <taxon>Pleuroascaceae</taxon>
        <taxon>Venustampulla</taxon>
    </lineage>
</organism>
<dbReference type="InterPro" id="IPR051556">
    <property type="entry name" value="N-term/lysine_N-AcTrnsfr"/>
</dbReference>
<feature type="compositionally biased region" description="Low complexity" evidence="3">
    <location>
        <begin position="352"/>
        <end position="368"/>
    </location>
</feature>
<feature type="compositionally biased region" description="Basic and acidic residues" evidence="3">
    <location>
        <begin position="321"/>
        <end position="332"/>
    </location>
</feature>
<keyword evidence="1" id="KW-0808">Transferase</keyword>
<keyword evidence="2" id="KW-0012">Acyltransferase</keyword>
<keyword evidence="6" id="KW-1185">Reference proteome</keyword>
<gene>
    <name evidence="5" type="ORF">BP5553_00996</name>
</gene>
<evidence type="ECO:0000256" key="2">
    <source>
        <dbReference type="ARBA" id="ARBA00023315"/>
    </source>
</evidence>
<dbReference type="Gene3D" id="3.40.630.30">
    <property type="match status" value="1"/>
</dbReference>
<evidence type="ECO:0000313" key="6">
    <source>
        <dbReference type="Proteomes" id="UP000254866"/>
    </source>
</evidence>
<feature type="compositionally biased region" description="Pro residues" evidence="3">
    <location>
        <begin position="33"/>
        <end position="43"/>
    </location>
</feature>
<dbReference type="Proteomes" id="UP000254866">
    <property type="component" value="Unassembled WGS sequence"/>
</dbReference>
<dbReference type="EMBL" id="NPIC01000001">
    <property type="protein sequence ID" value="RDL41017.1"/>
    <property type="molecule type" value="Genomic_DNA"/>
</dbReference>
<reference evidence="5 6" key="1">
    <citation type="journal article" date="2018" name="IMA Fungus">
        <title>IMA Genome-F 9: Draft genome sequence of Annulohypoxylon stygium, Aspergillus mulundensis, Berkeleyomyces basicola (syn. Thielaviopsis basicola), Ceratocystis smalleyi, two Cercospora beticola strains, Coleophoma cylindrospora, Fusarium fracticaudum, Phialophora cf. hyalina, and Morchella septimelata.</title>
        <authorList>
            <person name="Wingfield B.D."/>
            <person name="Bills G.F."/>
            <person name="Dong Y."/>
            <person name="Huang W."/>
            <person name="Nel W.J."/>
            <person name="Swalarsk-Parry B.S."/>
            <person name="Vaghefi N."/>
            <person name="Wilken P.M."/>
            <person name="An Z."/>
            <person name="de Beer Z.W."/>
            <person name="De Vos L."/>
            <person name="Chen L."/>
            <person name="Duong T.A."/>
            <person name="Gao Y."/>
            <person name="Hammerbacher A."/>
            <person name="Kikkert J.R."/>
            <person name="Li Y."/>
            <person name="Li H."/>
            <person name="Li K."/>
            <person name="Li Q."/>
            <person name="Liu X."/>
            <person name="Ma X."/>
            <person name="Naidoo K."/>
            <person name="Pethybridge S.J."/>
            <person name="Sun J."/>
            <person name="Steenkamp E.T."/>
            <person name="van der Nest M.A."/>
            <person name="van Wyk S."/>
            <person name="Wingfield M.J."/>
            <person name="Xiong C."/>
            <person name="Yue Q."/>
            <person name="Zhang X."/>
        </authorList>
    </citation>
    <scope>NUCLEOTIDE SEQUENCE [LARGE SCALE GENOMIC DNA]</scope>
    <source>
        <strain evidence="5 6">BP 5553</strain>
    </source>
</reference>
<dbReference type="InterPro" id="IPR016181">
    <property type="entry name" value="Acyl_CoA_acyltransferase"/>
</dbReference>
<accession>A0A370TZS6</accession>
<name>A0A370TZS6_9HELO</name>
<comment type="caution">
    <text evidence="5">The sequence shown here is derived from an EMBL/GenBank/DDBJ whole genome shotgun (WGS) entry which is preliminary data.</text>
</comment>
<dbReference type="AlphaFoldDB" id="A0A370TZS6"/>
<dbReference type="PANTHER" id="PTHR42919:SF8">
    <property type="entry name" value="N-ALPHA-ACETYLTRANSFERASE 50"/>
    <property type="match status" value="1"/>
</dbReference>
<feature type="compositionally biased region" description="Polar residues" evidence="3">
    <location>
        <begin position="266"/>
        <end position="287"/>
    </location>
</feature>
<dbReference type="PROSITE" id="PS51186">
    <property type="entry name" value="GNAT"/>
    <property type="match status" value="1"/>
</dbReference>
<dbReference type="STRING" id="2656787.A0A370TZS6"/>
<dbReference type="PANTHER" id="PTHR42919">
    <property type="entry name" value="N-ALPHA-ACETYLTRANSFERASE"/>
    <property type="match status" value="1"/>
</dbReference>
<dbReference type="SUPFAM" id="SSF55729">
    <property type="entry name" value="Acyl-CoA N-acyltransferases (Nat)"/>
    <property type="match status" value="1"/>
</dbReference>
<dbReference type="Pfam" id="PF00583">
    <property type="entry name" value="Acetyltransf_1"/>
    <property type="match status" value="1"/>
</dbReference>
<dbReference type="OrthoDB" id="47374at2759"/>
<evidence type="ECO:0000256" key="3">
    <source>
        <dbReference type="SAM" id="MobiDB-lite"/>
    </source>
</evidence>
<feature type="region of interest" description="Disordered" evidence="3">
    <location>
        <begin position="1"/>
        <end position="46"/>
    </location>
</feature>
<protein>
    <recommendedName>
        <fullName evidence="4">N-acetyltransferase domain-containing protein</fullName>
    </recommendedName>
</protein>
<dbReference type="InterPro" id="IPR000182">
    <property type="entry name" value="GNAT_dom"/>
</dbReference>
<dbReference type="GO" id="GO:0031415">
    <property type="term" value="C:NatA complex"/>
    <property type="evidence" value="ECO:0007669"/>
    <property type="project" value="TreeGrafter"/>
</dbReference>
<proteinExistence type="predicted"/>